<evidence type="ECO:0000313" key="1">
    <source>
        <dbReference type="EMBL" id="REC71805.1"/>
    </source>
</evidence>
<name>A0ABX9IFA6_9FLAO</name>
<gene>
    <name evidence="1" type="ORF">DRF57_20085</name>
</gene>
<dbReference type="RefSeq" id="WP_047496681.1">
    <property type="nucleotide sequence ID" value="NZ_BJYH01000039.1"/>
</dbReference>
<accession>A0ABX9IFA6</accession>
<evidence type="ECO:0000313" key="2">
    <source>
        <dbReference type="Proteomes" id="UP000256491"/>
    </source>
</evidence>
<sequence>MKDLISKNYPIATSAGAHRFIGKVAIVAGAPSNVGRTLTELLTQEGSQETSPEACWITGTTNYINGGIISTIN</sequence>
<organism evidence="1 2">
    <name type="scientific">Chryseobacterium rhizosphaerae</name>
    <dbReference type="NCBI Taxonomy" id="395937"/>
    <lineage>
        <taxon>Bacteria</taxon>
        <taxon>Pseudomonadati</taxon>
        <taxon>Bacteroidota</taxon>
        <taxon>Flavobacteriia</taxon>
        <taxon>Flavobacteriales</taxon>
        <taxon>Weeksellaceae</taxon>
        <taxon>Chryseobacterium group</taxon>
        <taxon>Chryseobacterium</taxon>
    </lineage>
</organism>
<dbReference type="EMBL" id="QNUF01000031">
    <property type="protein sequence ID" value="REC71805.1"/>
    <property type="molecule type" value="Genomic_DNA"/>
</dbReference>
<protein>
    <recommendedName>
        <fullName evidence="3">Short-chain dehydrogenase</fullName>
    </recommendedName>
</protein>
<dbReference type="Proteomes" id="UP000256491">
    <property type="component" value="Unassembled WGS sequence"/>
</dbReference>
<reference evidence="1 2" key="1">
    <citation type="journal article" date="2010" name="Syst. Appl. Microbiol.">
        <title>Four new species of Chryseobacterium from the rhizosphere of coastal sand dune plants, Chryseobacterium elymi sp. nov., Chryseobacterium hagamense sp. nov., Chryseobacterium lathyri sp. nov. and Chryseobacterium rhizosphaerae sp. nov.</title>
        <authorList>
            <person name="Cho S.H."/>
            <person name="Lee K.S."/>
            <person name="Shin D.S."/>
            <person name="Han J.H."/>
            <person name="Park K.S."/>
            <person name="Lee C.H."/>
            <person name="Park K.H."/>
            <person name="Kim S.B."/>
        </authorList>
    </citation>
    <scope>NUCLEOTIDE SEQUENCE [LARGE SCALE GENOMIC DNA]</scope>
    <source>
        <strain evidence="1 2">KCTC 22548</strain>
    </source>
</reference>
<evidence type="ECO:0008006" key="3">
    <source>
        <dbReference type="Google" id="ProtNLM"/>
    </source>
</evidence>
<proteinExistence type="predicted"/>
<comment type="caution">
    <text evidence="1">The sequence shown here is derived from an EMBL/GenBank/DDBJ whole genome shotgun (WGS) entry which is preliminary data.</text>
</comment>
<keyword evidence="2" id="KW-1185">Reference proteome</keyword>